<evidence type="ECO:0000313" key="2">
    <source>
        <dbReference type="Proteomes" id="UP001431010"/>
    </source>
</evidence>
<dbReference type="EMBL" id="CP088156">
    <property type="protein sequence ID" value="UFZ03713.1"/>
    <property type="molecule type" value="Genomic_DNA"/>
</dbReference>
<name>A0ABY3R8S8_9BRAD</name>
<dbReference type="Proteomes" id="UP001431010">
    <property type="component" value="Chromosome"/>
</dbReference>
<protein>
    <submittedName>
        <fullName evidence="1">Uncharacterized protein</fullName>
    </submittedName>
</protein>
<proteinExistence type="predicted"/>
<keyword evidence="2" id="KW-1185">Reference proteome</keyword>
<accession>A0ABY3R8S8</accession>
<sequence length="48" mass="5508">MTKDGRITIRISARWITARMGKSELNSRTLFRAGSGPVLWGQGEWRLF</sequence>
<reference evidence="1" key="1">
    <citation type="journal article" date="2024" name="Antonie Van Leeuwenhoek">
        <title>Bradyrhizobium ontarionense sp. nov., a novel bacterial symbiont isolated from Aeschynomene indica (Indian jointvetch), harbours photosynthesis, nitrogen fixation and nitrous oxide (N2O) reductase genes.</title>
        <authorList>
            <person name="Bromfield E.S.P."/>
            <person name="Cloutier S."/>
        </authorList>
    </citation>
    <scope>NUCLEOTIDE SEQUENCE</scope>
    <source>
        <strain evidence="1">A19</strain>
    </source>
</reference>
<gene>
    <name evidence="1" type="ORF">LQG66_31630</name>
</gene>
<dbReference type="RefSeq" id="WP_231319728.1">
    <property type="nucleotide sequence ID" value="NZ_CP088156.1"/>
</dbReference>
<evidence type="ECO:0000313" key="1">
    <source>
        <dbReference type="EMBL" id="UFZ03713.1"/>
    </source>
</evidence>
<organism evidence="1 2">
    <name type="scientific">Bradyrhizobium ontarionense</name>
    <dbReference type="NCBI Taxonomy" id="2898149"/>
    <lineage>
        <taxon>Bacteria</taxon>
        <taxon>Pseudomonadati</taxon>
        <taxon>Pseudomonadota</taxon>
        <taxon>Alphaproteobacteria</taxon>
        <taxon>Hyphomicrobiales</taxon>
        <taxon>Nitrobacteraceae</taxon>
        <taxon>Bradyrhizobium</taxon>
    </lineage>
</organism>